<name>A0A0A8YBF7_ARUDO</name>
<dbReference type="EMBL" id="GBRH01274591">
    <property type="protein sequence ID" value="JAD23304.1"/>
    <property type="molecule type" value="Transcribed_RNA"/>
</dbReference>
<protein>
    <submittedName>
        <fullName evidence="1">Uncharacterized protein</fullName>
    </submittedName>
</protein>
<reference evidence="1" key="2">
    <citation type="journal article" date="2015" name="Data Brief">
        <title>Shoot transcriptome of the giant reed, Arundo donax.</title>
        <authorList>
            <person name="Barrero R.A."/>
            <person name="Guerrero F.D."/>
            <person name="Moolhuijzen P."/>
            <person name="Goolsby J.A."/>
            <person name="Tidwell J."/>
            <person name="Bellgard S.E."/>
            <person name="Bellgard M.I."/>
        </authorList>
    </citation>
    <scope>NUCLEOTIDE SEQUENCE</scope>
    <source>
        <tissue evidence="1">Shoot tissue taken approximately 20 cm above the soil surface</tissue>
    </source>
</reference>
<accession>A0A0A8YBF7</accession>
<sequence>MFCTLTISYD</sequence>
<reference evidence="1" key="1">
    <citation type="submission" date="2014-09" db="EMBL/GenBank/DDBJ databases">
        <authorList>
            <person name="Magalhaes I.L.F."/>
            <person name="Oliveira U."/>
            <person name="Santos F.R."/>
            <person name="Vidigal T.H.D.A."/>
            <person name="Brescovit A.D."/>
            <person name="Santos A.J."/>
        </authorList>
    </citation>
    <scope>NUCLEOTIDE SEQUENCE</scope>
    <source>
        <tissue evidence="1">Shoot tissue taken approximately 20 cm above the soil surface</tissue>
    </source>
</reference>
<proteinExistence type="predicted"/>
<evidence type="ECO:0000313" key="1">
    <source>
        <dbReference type="EMBL" id="JAD23304.1"/>
    </source>
</evidence>
<organism evidence="1">
    <name type="scientific">Arundo donax</name>
    <name type="common">Giant reed</name>
    <name type="synonym">Donax arundinaceus</name>
    <dbReference type="NCBI Taxonomy" id="35708"/>
    <lineage>
        <taxon>Eukaryota</taxon>
        <taxon>Viridiplantae</taxon>
        <taxon>Streptophyta</taxon>
        <taxon>Embryophyta</taxon>
        <taxon>Tracheophyta</taxon>
        <taxon>Spermatophyta</taxon>
        <taxon>Magnoliopsida</taxon>
        <taxon>Liliopsida</taxon>
        <taxon>Poales</taxon>
        <taxon>Poaceae</taxon>
        <taxon>PACMAD clade</taxon>
        <taxon>Arundinoideae</taxon>
        <taxon>Arundineae</taxon>
        <taxon>Arundo</taxon>
    </lineage>
</organism>